<feature type="compositionally biased region" description="Low complexity" evidence="1">
    <location>
        <begin position="209"/>
        <end position="219"/>
    </location>
</feature>
<keyword evidence="2" id="KW-0732">Signal</keyword>
<dbReference type="Proteomes" id="UP000601099">
    <property type="component" value="Unassembled WGS sequence"/>
</dbReference>
<evidence type="ECO:0000313" key="3">
    <source>
        <dbReference type="EMBL" id="MBG8553347.1"/>
    </source>
</evidence>
<feature type="region of interest" description="Disordered" evidence="1">
    <location>
        <begin position="1644"/>
        <end position="1761"/>
    </location>
</feature>
<feature type="compositionally biased region" description="Low complexity" evidence="1">
    <location>
        <begin position="1701"/>
        <end position="1714"/>
    </location>
</feature>
<feature type="compositionally biased region" description="Low complexity" evidence="1">
    <location>
        <begin position="190"/>
        <end position="201"/>
    </location>
</feature>
<gene>
    <name evidence="3" type="ORF">I5L79_07305</name>
</gene>
<dbReference type="EMBL" id="JADWYK010000003">
    <property type="protein sequence ID" value="MBG8553347.1"/>
    <property type="molecule type" value="Genomic_DNA"/>
</dbReference>
<evidence type="ECO:0000313" key="4">
    <source>
        <dbReference type="Proteomes" id="UP000601099"/>
    </source>
</evidence>
<organism evidence="3 4">
    <name type="scientific">Hymenobacter guriensis</name>
    <dbReference type="NCBI Taxonomy" id="2793065"/>
    <lineage>
        <taxon>Bacteria</taxon>
        <taxon>Pseudomonadati</taxon>
        <taxon>Bacteroidota</taxon>
        <taxon>Cytophagia</taxon>
        <taxon>Cytophagales</taxon>
        <taxon>Hymenobacteraceae</taxon>
        <taxon>Hymenobacter</taxon>
    </lineage>
</organism>
<feature type="compositionally biased region" description="Low complexity" evidence="1">
    <location>
        <begin position="1728"/>
        <end position="1741"/>
    </location>
</feature>
<evidence type="ECO:0000256" key="1">
    <source>
        <dbReference type="SAM" id="MobiDB-lite"/>
    </source>
</evidence>
<accession>A0ABS0KZP9</accession>
<evidence type="ECO:0000256" key="2">
    <source>
        <dbReference type="SAM" id="SignalP"/>
    </source>
</evidence>
<feature type="region of interest" description="Disordered" evidence="1">
    <location>
        <begin position="189"/>
        <end position="280"/>
    </location>
</feature>
<keyword evidence="4" id="KW-1185">Reference proteome</keyword>
<proteinExistence type="predicted"/>
<feature type="signal peptide" evidence="2">
    <location>
        <begin position="1"/>
        <end position="22"/>
    </location>
</feature>
<feature type="compositionally biased region" description="Low complexity" evidence="1">
    <location>
        <begin position="233"/>
        <end position="275"/>
    </location>
</feature>
<comment type="caution">
    <text evidence="3">The sequence shown here is derived from an EMBL/GenBank/DDBJ whole genome shotgun (WGS) entry which is preliminary data.</text>
</comment>
<feature type="chain" id="PRO_5045794050" description="Translocation/assembly module TamB" evidence="2">
    <location>
        <begin position="23"/>
        <end position="1761"/>
    </location>
</feature>
<protein>
    <recommendedName>
        <fullName evidence="5">Translocation/assembly module TamB</fullName>
    </recommendedName>
</protein>
<evidence type="ECO:0008006" key="5">
    <source>
        <dbReference type="Google" id="ProtNLM"/>
    </source>
</evidence>
<name>A0ABS0KZP9_9BACT</name>
<sequence length="1761" mass="194124">MKQVVIGWLWAALLLVSVGAWAQQPAAPATAPAAPRTQPGKLSTDPAQYIVDVQAMMASTKNPAAIASAAALQTLWASNKLTASQQRLIVDISQRLLAKRFKPRPHFETFFNVILAGSTKQNLSDQQMDGLLSTISTTLDREQVRDTERFMTMAAQFLQTNRLYYSRYNRVQLVRGAFSFAYNQSDQSLEPAVAPEPTPTASDPVRTGAAIKTTKPAAKPAKKKSSDGWDTVSDWGTNDGWSSSSNDGWSTPAKKPAPAKTAPKTAGTKAAAAPVKEPEPEPTMVAPAYYDDYMAPTTRGPVIVLKDVDLLIGSFGADSAVITKTTGYVVPLTNRFVGYGGQYTWQVKANPATADLTHFDFDMGKPEFKAEPVTLTYPAVLESPVRGALSFKSFKKKPGSTDTSYPRFISLTNDARVKNIGDNIKYVGGFALNGQRTFSASLDGSLSSISVQSNGQTKFKASARAYELGDTLLSSSRAAVSIYEDKLDSVYHPGVKLKFSKARQVLQLAREEGLYKTTPYYDSYHQMEITTELLTWPINTPLMNFSMLTAKNQVAAKFESREFYTNTRYQQVKSINRMHPLQMVVSYSKTHSNAKTFTISQLVQEYNLSEPNVRSAVSGLARDGYVRLNPDGNSLTVLPKASHYVNSAQGKKDYDHIAIKSVAPGGRNAVLNLDNKVLTVRGVDRFNFSDDSVAVYVQPDSSVVRILKNRNIEFNGTLVASAFVFKGREFRFDYDGFFVDLVKIDSIIVKGKNSKGTSIKARKDVDWALTNKSKNSAGKLYINHPKNKSGRKKIGSYPSFDATTGAYVFFNKPEVLGGAYDTTVYFDIPPFRIDSLNNKNRSAVGFKGKFVTGDIMPSFDTKLTMQDDGSLGFVYQLPKEGFPLYGNKGRLYNTVKMSNRGIQGVGEIKYLAATLQSKQFIFYKDSVVTVGTTASLAEGPYKGAEYPKVDLLPGYQMKWAVRQDSMYWSTAKSGQDMRFYGGAFSYRGEAVLTPTGLYGNGRIEGPQSLVRSRSFTFLQHHYKGNGATLSIKSSEVNKPAVQATDVAIDYDIKQGFADFSPEKTGSANVELPYTQYRTSLSGGKWDFKKKTVVFRVSPGADSTRSYFYSTRPDQHGLKFQASSGVYDLKQYTLLAGGVPRISSADAWIEPDSNKVYVAASADMRAFRNARVTMDTLQKYHALYQGEVDVQSRLAFTGSALYSYKNAAADSFALKFANFRIDSTQGLAGLTASTGKGLGSRLLGRNGDNKAGPVTLATASIKAEDKFHLAPRIAYRGSAIMNSKKKRFAFDGQSKLEFVKSPNASTWFAVQDSIDPKRIQLRVQDPKAEDGTPLFTGLFLSESNKVYPLFVGQKPSVTDLNVFQVDGTLSFDAAKRTFRMGRQEESPDVYEGSVMTFNDSTTTMTFRGKVELINSNKDYTLEASAIGFGKPDSSRYTMDTFMALDINLPEKAIIAMGEDMGRYAKGLPEAMTGTREEYLKLGEFVGSKAVQQYQNRKGGYSPLQKLSPKLLRTIVLNRVKLTWSDKQRAWYSTGKIGLVSIYKKDINAEIDGFIEIKKESTGDVVEMYLEAEPQTWYYIKYSNNTVLTKAQHGSYDEIVGFKAKGDYNTATEYGFFLGDDQEVQSFLTRFRKTYLGLTGKDAAKKIVTTQPEPEPDATEETGKKKKKKGSEFDVATDPAADAPVDDAPVDRKKKKKKDEVTEAPAATPTDAAPAEDTGKKKKKKDEPVVTEPTVDTPTTPTEDTSKKKKKKKESADDPFGEQ</sequence>
<reference evidence="3 4" key="1">
    <citation type="submission" date="2020-11" db="EMBL/GenBank/DDBJ databases">
        <title>Hymenobacter sp.</title>
        <authorList>
            <person name="Kim M.K."/>
        </authorList>
    </citation>
    <scope>NUCLEOTIDE SEQUENCE [LARGE SCALE GENOMIC DNA]</scope>
    <source>
        <strain evidence="3 4">BT594</strain>
    </source>
</reference>
<feature type="compositionally biased region" description="Low complexity" evidence="1">
    <location>
        <begin position="1672"/>
        <end position="1685"/>
    </location>
</feature>
<dbReference type="RefSeq" id="WP_196954363.1">
    <property type="nucleotide sequence ID" value="NZ_JADWYK010000003.1"/>
</dbReference>